<evidence type="ECO:0000256" key="1">
    <source>
        <dbReference type="SAM" id="MobiDB-lite"/>
    </source>
</evidence>
<accession>I0HVM3</accession>
<gene>
    <name evidence="2" type="ordered locus">RGE_37210</name>
</gene>
<keyword evidence="3" id="KW-1185">Reference proteome</keyword>
<feature type="region of interest" description="Disordered" evidence="1">
    <location>
        <begin position="22"/>
        <end position="62"/>
    </location>
</feature>
<dbReference type="HOGENOM" id="CLU_2901471_0_0_4"/>
<dbReference type="KEGG" id="rge:RGE_37210"/>
<dbReference type="EMBL" id="AP012320">
    <property type="protein sequence ID" value="BAL97060.1"/>
    <property type="molecule type" value="Genomic_DNA"/>
</dbReference>
<evidence type="ECO:0000313" key="3">
    <source>
        <dbReference type="Proteomes" id="UP000007883"/>
    </source>
</evidence>
<sequence length="62" mass="7191">MGIDSLRFPQLRTSDRRGLFRLDGEERTAGKSGPVQRVSEVRRVGPSARQIEWRRNRKSLPQ</sequence>
<evidence type="ECO:0000313" key="2">
    <source>
        <dbReference type="EMBL" id="BAL97060.1"/>
    </source>
</evidence>
<dbReference type="AlphaFoldDB" id="I0HVM3"/>
<organism evidence="2 3">
    <name type="scientific">Rubrivivax gelatinosus (strain NBRC 100245 / IL144)</name>
    <dbReference type="NCBI Taxonomy" id="983917"/>
    <lineage>
        <taxon>Bacteria</taxon>
        <taxon>Pseudomonadati</taxon>
        <taxon>Pseudomonadota</taxon>
        <taxon>Betaproteobacteria</taxon>
        <taxon>Burkholderiales</taxon>
        <taxon>Sphaerotilaceae</taxon>
        <taxon>Rubrivivax</taxon>
    </lineage>
</organism>
<protein>
    <submittedName>
        <fullName evidence="2">Uncharacterized protein</fullName>
    </submittedName>
</protein>
<name>I0HVM3_RUBGI</name>
<reference evidence="2 3" key="1">
    <citation type="journal article" date="2012" name="J. Bacteriol.">
        <title>Complete genome sequence of phototrophic betaproteobacterium Rubrivivax gelatinosus IL144.</title>
        <authorList>
            <person name="Nagashima S."/>
            <person name="Kamimura A."/>
            <person name="Shimizu T."/>
            <person name="Nakamura-isaki S."/>
            <person name="Aono E."/>
            <person name="Sakamoto K."/>
            <person name="Ichikawa N."/>
            <person name="Nakazawa H."/>
            <person name="Sekine M."/>
            <person name="Yamazaki S."/>
            <person name="Fujita N."/>
            <person name="Shimada K."/>
            <person name="Hanada S."/>
            <person name="Nagashima K.V.P."/>
        </authorList>
    </citation>
    <scope>NUCLEOTIDE SEQUENCE [LARGE SCALE GENOMIC DNA]</scope>
    <source>
        <strain evidence="3">NBRC 100245 / IL144</strain>
    </source>
</reference>
<dbReference type="Proteomes" id="UP000007883">
    <property type="component" value="Chromosome"/>
</dbReference>
<proteinExistence type="predicted"/>